<sequence>MNSTRLCFAVCEGLSVRLGEVGVARNSRLEVLRVSCRNESLCQNLSYEHRMSASWQMCQAIG</sequence>
<name>M4B315_HYAAE</name>
<dbReference type="EMBL" id="JH598094">
    <property type="status" value="NOT_ANNOTATED_CDS"/>
    <property type="molecule type" value="Genomic_DNA"/>
</dbReference>
<dbReference type="HOGENOM" id="CLU_2908855_0_0_1"/>
<reference evidence="2" key="1">
    <citation type="journal article" date="2010" name="Science">
        <title>Signatures of adaptation to obligate biotrophy in the Hyaloperonospora arabidopsidis genome.</title>
        <authorList>
            <person name="Baxter L."/>
            <person name="Tripathy S."/>
            <person name="Ishaque N."/>
            <person name="Boot N."/>
            <person name="Cabral A."/>
            <person name="Kemen E."/>
            <person name="Thines M."/>
            <person name="Ah-Fong A."/>
            <person name="Anderson R."/>
            <person name="Badejoko W."/>
            <person name="Bittner-Eddy P."/>
            <person name="Boore J.L."/>
            <person name="Chibucos M.C."/>
            <person name="Coates M."/>
            <person name="Dehal P."/>
            <person name="Delehaunty K."/>
            <person name="Dong S."/>
            <person name="Downton P."/>
            <person name="Dumas B."/>
            <person name="Fabro G."/>
            <person name="Fronick C."/>
            <person name="Fuerstenberg S.I."/>
            <person name="Fulton L."/>
            <person name="Gaulin E."/>
            <person name="Govers F."/>
            <person name="Hughes L."/>
            <person name="Humphray S."/>
            <person name="Jiang R.H."/>
            <person name="Judelson H."/>
            <person name="Kamoun S."/>
            <person name="Kyung K."/>
            <person name="Meijer H."/>
            <person name="Minx P."/>
            <person name="Morris P."/>
            <person name="Nelson J."/>
            <person name="Phuntumart V."/>
            <person name="Qutob D."/>
            <person name="Rehmany A."/>
            <person name="Rougon-Cardoso A."/>
            <person name="Ryden P."/>
            <person name="Torto-Alalibo T."/>
            <person name="Studholme D."/>
            <person name="Wang Y."/>
            <person name="Win J."/>
            <person name="Wood J."/>
            <person name="Clifton S.W."/>
            <person name="Rogers J."/>
            <person name="Van den Ackerveken G."/>
            <person name="Jones J.D."/>
            <person name="McDowell J.M."/>
            <person name="Beynon J."/>
            <person name="Tyler B.M."/>
        </authorList>
    </citation>
    <scope>NUCLEOTIDE SEQUENCE [LARGE SCALE GENOMIC DNA]</scope>
    <source>
        <strain evidence="2">Emoy2</strain>
    </source>
</reference>
<dbReference type="EnsemblProtists" id="HpaT800663">
    <property type="protein sequence ID" value="HpaP800663"/>
    <property type="gene ID" value="HpaG800663"/>
</dbReference>
<keyword evidence="2" id="KW-1185">Reference proteome</keyword>
<organism evidence="1 2">
    <name type="scientific">Hyaloperonospora arabidopsidis (strain Emoy2)</name>
    <name type="common">Downy mildew agent</name>
    <name type="synonym">Peronospora arabidopsidis</name>
    <dbReference type="NCBI Taxonomy" id="559515"/>
    <lineage>
        <taxon>Eukaryota</taxon>
        <taxon>Sar</taxon>
        <taxon>Stramenopiles</taxon>
        <taxon>Oomycota</taxon>
        <taxon>Peronosporomycetes</taxon>
        <taxon>Peronosporales</taxon>
        <taxon>Peronosporaceae</taxon>
        <taxon>Hyaloperonospora</taxon>
    </lineage>
</organism>
<proteinExistence type="predicted"/>
<dbReference type="Proteomes" id="UP000011713">
    <property type="component" value="Unassembled WGS sequence"/>
</dbReference>
<evidence type="ECO:0000313" key="2">
    <source>
        <dbReference type="Proteomes" id="UP000011713"/>
    </source>
</evidence>
<protein>
    <submittedName>
        <fullName evidence="1">Uncharacterized protein</fullName>
    </submittedName>
</protein>
<dbReference type="InParanoid" id="M4B315"/>
<accession>M4B315</accession>
<dbReference type="AlphaFoldDB" id="M4B315"/>
<evidence type="ECO:0000313" key="1">
    <source>
        <dbReference type="EnsemblProtists" id="HpaP800663"/>
    </source>
</evidence>
<dbReference type="VEuPathDB" id="FungiDB:HpaG800663"/>
<reference evidence="1" key="2">
    <citation type="submission" date="2015-06" db="UniProtKB">
        <authorList>
            <consortium name="EnsemblProtists"/>
        </authorList>
    </citation>
    <scope>IDENTIFICATION</scope>
    <source>
        <strain evidence="1">Emoy2</strain>
    </source>
</reference>